<comment type="caution">
    <text evidence="2">The sequence shown here is derived from an EMBL/GenBank/DDBJ whole genome shotgun (WGS) entry which is preliminary data.</text>
</comment>
<dbReference type="InterPro" id="IPR047790">
    <property type="entry name" value="MCP_Sipho"/>
</dbReference>
<protein>
    <submittedName>
        <fullName evidence="2">Major capsid protein</fullName>
    </submittedName>
</protein>
<gene>
    <name evidence="2" type="ORF">H7K45_27760</name>
</gene>
<dbReference type="RefSeq" id="WP_263999406.1">
    <property type="nucleotide sequence ID" value="NZ_JACKVK010000014.1"/>
</dbReference>
<reference evidence="2" key="2">
    <citation type="journal article" date="2022" name="BMC Genomics">
        <title>Comparative genome analysis of mycobacteria focusing on tRNA and non-coding RNA.</title>
        <authorList>
            <person name="Behra P.R.K."/>
            <person name="Pettersson B.M.F."/>
            <person name="Ramesh M."/>
            <person name="Das S."/>
            <person name="Dasgupta S."/>
            <person name="Kirsebom L.A."/>
        </authorList>
    </citation>
    <scope>NUCLEOTIDE SEQUENCE</scope>
    <source>
        <strain evidence="2">DSM 44838</strain>
    </source>
</reference>
<accession>A0A9X2Z827</accession>
<feature type="region of interest" description="Disordered" evidence="1">
    <location>
        <begin position="82"/>
        <end position="122"/>
    </location>
</feature>
<sequence>MKKFQFLEALPETGAELDAYAGKLRAAINVFQARADNGEEFEAADVEELESLNKAYLEADSKIAEVTTQDQDRAARLDAALAAAKAATAPKPAPEPEKKPEPKAEAQPEPEPTPAPEPTSDVVAEAEQVTQEAAAEPQVVTAAAESRPFASAVANNDLPTPDQAKSDSKRWALTASAPNFADHHGLVDTAVIAAGISSQGQFTGLNPDARTVLARMERPQGKVFENADEFYAELDRLGSEIPGHGAVSAQALVAAGGWCAPSEQLYDFCETPAAVGLLSFPELAIKRGGVIFPAEPDFSALQTGFHFTEPQLEAVDGQGEPTAIKNFVEIPCPPDMVEYRLEAIGWAVKSGILQKRAWPELIKKFLDEFMVEHQYRVSAKSLLKVLAQSSTAKVVPNDAVLGATTGILNGLHIRARNLQIKSRKPVIEGIAPIWFRDVLKADLAGRDGLDVLNVTDAQVDAWLAARGIYLQYEGRWQSLGAGQPGHEDTSWWPGSVDVVLYPAGTFWRSLQNVLTLGASFPMDMVQKNRQMEGFVEDEFQVGKRCGPSHLIRIPLCINGAVGAREQIDCSGPYNAKVTKSFNFPGTPTGGGVTFKFSGASGVSASVAYNDSTGNVDTKLTGIDDGVTAAGDITVTGGPLPGTAVSVNYPAELGDLQVAINSLTGGTQPGAGVPIT</sequence>
<dbReference type="EMBL" id="JACKVK010000014">
    <property type="protein sequence ID" value="MCV7424349.1"/>
    <property type="molecule type" value="Genomic_DNA"/>
</dbReference>
<evidence type="ECO:0000313" key="2">
    <source>
        <dbReference type="EMBL" id="MCV7424349.1"/>
    </source>
</evidence>
<evidence type="ECO:0000313" key="3">
    <source>
        <dbReference type="Proteomes" id="UP001141629"/>
    </source>
</evidence>
<evidence type="ECO:0000256" key="1">
    <source>
        <dbReference type="SAM" id="MobiDB-lite"/>
    </source>
</evidence>
<dbReference type="Proteomes" id="UP001141629">
    <property type="component" value="Unassembled WGS sequence"/>
</dbReference>
<name>A0A9X2Z827_9MYCO</name>
<reference evidence="2" key="1">
    <citation type="submission" date="2020-07" db="EMBL/GenBank/DDBJ databases">
        <authorList>
            <person name="Pettersson B.M.F."/>
            <person name="Behra P.R.K."/>
            <person name="Ramesh M."/>
            <person name="Das S."/>
            <person name="Dasgupta S."/>
            <person name="Kirsebom L.A."/>
        </authorList>
    </citation>
    <scope>NUCLEOTIDE SEQUENCE</scope>
    <source>
        <strain evidence="2">DSM 44838</strain>
    </source>
</reference>
<feature type="compositionally biased region" description="Basic and acidic residues" evidence="1">
    <location>
        <begin position="94"/>
        <end position="106"/>
    </location>
</feature>
<dbReference type="AlphaFoldDB" id="A0A9X2Z827"/>
<organism evidence="2 3">
    <name type="scientific">Mycobacterium yunnanensis</name>
    <dbReference type="NCBI Taxonomy" id="368477"/>
    <lineage>
        <taxon>Bacteria</taxon>
        <taxon>Bacillati</taxon>
        <taxon>Actinomycetota</taxon>
        <taxon>Actinomycetes</taxon>
        <taxon>Mycobacteriales</taxon>
        <taxon>Mycobacteriaceae</taxon>
        <taxon>Mycobacterium</taxon>
    </lineage>
</organism>
<dbReference type="NCBIfam" id="NF033847">
    <property type="entry name" value="MCP_Sipho"/>
    <property type="match status" value="1"/>
</dbReference>
<proteinExistence type="predicted"/>
<keyword evidence="3" id="KW-1185">Reference proteome</keyword>